<evidence type="ECO:0000313" key="2">
    <source>
        <dbReference type="EMBL" id="ADD42741.1"/>
    </source>
</evidence>
<name>D3QAF8_STANL</name>
<organism evidence="2 3">
    <name type="scientific">Stackebrandtia nassauensis (strain DSM 44728 / CIP 108903 / NRRL B-16338 / NBRC 102104 / LLR-40K-21)</name>
    <dbReference type="NCBI Taxonomy" id="446470"/>
    <lineage>
        <taxon>Bacteria</taxon>
        <taxon>Bacillati</taxon>
        <taxon>Actinomycetota</taxon>
        <taxon>Actinomycetes</taxon>
        <taxon>Glycomycetales</taxon>
        <taxon>Glycomycetaceae</taxon>
        <taxon>Stackebrandtia</taxon>
    </lineage>
</organism>
<protein>
    <recommendedName>
        <fullName evidence="1">Peptidase S33 tripeptidyl aminopeptidase-like C-terminal domain-containing protein</fullName>
    </recommendedName>
</protein>
<evidence type="ECO:0000313" key="3">
    <source>
        <dbReference type="Proteomes" id="UP000000844"/>
    </source>
</evidence>
<dbReference type="InterPro" id="IPR013595">
    <property type="entry name" value="Pept_S33_TAP-like_C"/>
</dbReference>
<proteinExistence type="predicted"/>
<gene>
    <name evidence="2" type="ordered locus">Snas_3070</name>
</gene>
<feature type="domain" description="Peptidase S33 tripeptidyl aminopeptidase-like C-terminal" evidence="1">
    <location>
        <begin position="2"/>
        <end position="61"/>
    </location>
</feature>
<accession>D3QAF8</accession>
<reference evidence="2 3" key="1">
    <citation type="journal article" date="2009" name="Stand. Genomic Sci.">
        <title>Complete genome sequence of Stackebrandtia nassauensis type strain (LLR-40K-21).</title>
        <authorList>
            <person name="Munk C."/>
            <person name="Lapidus A."/>
            <person name="Copeland A."/>
            <person name="Jando M."/>
            <person name="Mayilraj S."/>
            <person name="Glavina Del Rio T."/>
            <person name="Nolan M."/>
            <person name="Chen F."/>
            <person name="Lucas S."/>
            <person name="Tice H."/>
            <person name="Cheng J.F."/>
            <person name="Han C."/>
            <person name="Detter J.C."/>
            <person name="Bruce D."/>
            <person name="Goodwin L."/>
            <person name="Chain P."/>
            <person name="Pitluck S."/>
            <person name="Goker M."/>
            <person name="Ovchinikova G."/>
            <person name="Pati A."/>
            <person name="Ivanova N."/>
            <person name="Mavromatis K."/>
            <person name="Chen A."/>
            <person name="Palaniappan K."/>
            <person name="Land M."/>
            <person name="Hauser L."/>
            <person name="Chang Y.J."/>
            <person name="Jeffries C.D."/>
            <person name="Bristow J."/>
            <person name="Eisen J.A."/>
            <person name="Markowitz V."/>
            <person name="Hugenholtz P."/>
            <person name="Kyrpides N.C."/>
            <person name="Klenk H.P."/>
        </authorList>
    </citation>
    <scope>NUCLEOTIDE SEQUENCE [LARGE SCALE GENOMIC DNA]</scope>
    <source>
        <strain evidence="3">DSM 44728 / CIP 108903 / NRRL B-16338 / NBRC 102104 / LLR-40K-21</strain>
    </source>
</reference>
<dbReference type="KEGG" id="sna:Snas_3070"/>
<dbReference type="AlphaFoldDB" id="D3QAF8"/>
<dbReference type="Pfam" id="PF08386">
    <property type="entry name" value="Abhydrolase_4"/>
    <property type="match status" value="1"/>
</dbReference>
<dbReference type="Proteomes" id="UP000000844">
    <property type="component" value="Chromosome"/>
</dbReference>
<dbReference type="OrthoDB" id="4498590at2"/>
<dbReference type="HOGENOM" id="CLU_2791965_0_0_11"/>
<evidence type="ECO:0000259" key="1">
    <source>
        <dbReference type="Pfam" id="PF08386"/>
    </source>
</evidence>
<keyword evidence="3" id="KW-1185">Reference proteome</keyword>
<sequence length="68" mass="7361">MRHDYATPHRSSKDVADRNDAPLLTYDGFGHIAYRSGRDCVSKALDAFLIDKTPVPDGTVCPGATTVP</sequence>
<dbReference type="RefSeq" id="WP_013018312.1">
    <property type="nucleotide sequence ID" value="NC_013947.1"/>
</dbReference>
<dbReference type="EMBL" id="CP001778">
    <property type="protein sequence ID" value="ADD42741.1"/>
    <property type="molecule type" value="Genomic_DNA"/>
</dbReference>